<reference evidence="2 3" key="1">
    <citation type="journal article" date="2023" name="Plants (Basel)">
        <title>Bridging the Gap: Combining Genomics and Transcriptomics Approaches to Understand Stylosanthes scabra, an Orphan Legume from the Brazilian Caatinga.</title>
        <authorList>
            <person name="Ferreira-Neto J.R.C."/>
            <person name="da Silva M.D."/>
            <person name="Binneck E."/>
            <person name="de Melo N.F."/>
            <person name="da Silva R.H."/>
            <person name="de Melo A.L.T.M."/>
            <person name="Pandolfi V."/>
            <person name="Bustamante F.O."/>
            <person name="Brasileiro-Vidal A.C."/>
            <person name="Benko-Iseppon A.M."/>
        </authorList>
    </citation>
    <scope>NUCLEOTIDE SEQUENCE [LARGE SCALE GENOMIC DNA]</scope>
    <source>
        <tissue evidence="2">Leaves</tissue>
    </source>
</reference>
<feature type="compositionally biased region" description="Polar residues" evidence="1">
    <location>
        <begin position="12"/>
        <end position="21"/>
    </location>
</feature>
<evidence type="ECO:0000313" key="3">
    <source>
        <dbReference type="Proteomes" id="UP001341840"/>
    </source>
</evidence>
<evidence type="ECO:0000313" key="2">
    <source>
        <dbReference type="EMBL" id="MED6174002.1"/>
    </source>
</evidence>
<evidence type="ECO:0000256" key="1">
    <source>
        <dbReference type="SAM" id="MobiDB-lite"/>
    </source>
</evidence>
<feature type="compositionally biased region" description="Acidic residues" evidence="1">
    <location>
        <begin position="1"/>
        <end position="10"/>
    </location>
</feature>
<name>A0ABU6VKV9_9FABA</name>
<proteinExistence type="predicted"/>
<sequence length="140" mass="15299">MDNSESDDSDYAMSTISSSDAQEGGECGADTRPASCPRYILPAPPPIPRVEDVPCFFQQLDLDEGACVDPLKAGMGNDYNTDGGVIESERTKYHCRCKLAEDGCSWSIWVSLRQNLGYWEVRKFGGAYTCIAPTMSADHS</sequence>
<evidence type="ECO:0008006" key="4">
    <source>
        <dbReference type="Google" id="ProtNLM"/>
    </source>
</evidence>
<keyword evidence="3" id="KW-1185">Reference proteome</keyword>
<feature type="region of interest" description="Disordered" evidence="1">
    <location>
        <begin position="1"/>
        <end position="30"/>
    </location>
</feature>
<dbReference type="Proteomes" id="UP001341840">
    <property type="component" value="Unassembled WGS sequence"/>
</dbReference>
<protein>
    <recommendedName>
        <fullName evidence="4">Transposase MuDR plant domain-containing protein</fullName>
    </recommendedName>
</protein>
<organism evidence="2 3">
    <name type="scientific">Stylosanthes scabra</name>
    <dbReference type="NCBI Taxonomy" id="79078"/>
    <lineage>
        <taxon>Eukaryota</taxon>
        <taxon>Viridiplantae</taxon>
        <taxon>Streptophyta</taxon>
        <taxon>Embryophyta</taxon>
        <taxon>Tracheophyta</taxon>
        <taxon>Spermatophyta</taxon>
        <taxon>Magnoliopsida</taxon>
        <taxon>eudicotyledons</taxon>
        <taxon>Gunneridae</taxon>
        <taxon>Pentapetalae</taxon>
        <taxon>rosids</taxon>
        <taxon>fabids</taxon>
        <taxon>Fabales</taxon>
        <taxon>Fabaceae</taxon>
        <taxon>Papilionoideae</taxon>
        <taxon>50 kb inversion clade</taxon>
        <taxon>dalbergioids sensu lato</taxon>
        <taxon>Dalbergieae</taxon>
        <taxon>Pterocarpus clade</taxon>
        <taxon>Stylosanthes</taxon>
    </lineage>
</organism>
<accession>A0ABU6VKV9</accession>
<gene>
    <name evidence="2" type="ORF">PIB30_064887</name>
</gene>
<dbReference type="EMBL" id="JASCZI010151674">
    <property type="protein sequence ID" value="MED6174002.1"/>
    <property type="molecule type" value="Genomic_DNA"/>
</dbReference>
<comment type="caution">
    <text evidence="2">The sequence shown here is derived from an EMBL/GenBank/DDBJ whole genome shotgun (WGS) entry which is preliminary data.</text>
</comment>